<organism evidence="1 2">
    <name type="scientific">Weissella confusa</name>
    <name type="common">Lactobacillus confusus</name>
    <dbReference type="NCBI Taxonomy" id="1583"/>
    <lineage>
        <taxon>Bacteria</taxon>
        <taxon>Bacillati</taxon>
        <taxon>Bacillota</taxon>
        <taxon>Bacilli</taxon>
        <taxon>Lactobacillales</taxon>
        <taxon>Lactobacillaceae</taxon>
        <taxon>Weissella</taxon>
    </lineage>
</organism>
<dbReference type="AlphaFoldDB" id="A0A4Z0RYN9"/>
<dbReference type="RefSeq" id="WP_135518206.1">
    <property type="nucleotide sequence ID" value="NZ_PVSN01000013.1"/>
</dbReference>
<protein>
    <submittedName>
        <fullName evidence="1">Uncharacterized protein</fullName>
    </submittedName>
</protein>
<name>A0A4Z0RYN9_WEICO</name>
<evidence type="ECO:0000313" key="2">
    <source>
        <dbReference type="Proteomes" id="UP000297646"/>
    </source>
</evidence>
<sequence>MEDLAMYCTPAGANVQIEQFIKARGRVKSDKYEVGAFLIENGVICGRLSEFDDTTAFLNSLTSDYTYTKNDLKRIEPLIIADIEQSTSRRFILDEKTSHL</sequence>
<reference evidence="1 2" key="1">
    <citation type="submission" date="2018-03" db="EMBL/GenBank/DDBJ databases">
        <title>Genome sequencing of Weissella confusa isolates.</title>
        <authorList>
            <person name="Kajala I."/>
            <person name="Baruah R."/>
            <person name="Bergsveinson J."/>
            <person name="Juvonen R."/>
            <person name="Ziola B."/>
        </authorList>
    </citation>
    <scope>NUCLEOTIDE SEQUENCE [LARGE SCALE GENOMIC DNA]</scope>
    <source>
        <strain evidence="1 2">VTT E-062653</strain>
    </source>
</reference>
<evidence type="ECO:0000313" key="1">
    <source>
        <dbReference type="EMBL" id="TGE75330.1"/>
    </source>
</evidence>
<proteinExistence type="predicted"/>
<gene>
    <name evidence="1" type="ORF">C6P11_02065</name>
</gene>
<comment type="caution">
    <text evidence="1">The sequence shown here is derived from an EMBL/GenBank/DDBJ whole genome shotgun (WGS) entry which is preliminary data.</text>
</comment>
<dbReference type="EMBL" id="PVSN01000013">
    <property type="protein sequence ID" value="TGE75330.1"/>
    <property type="molecule type" value="Genomic_DNA"/>
</dbReference>
<accession>A0A4Z0RYN9</accession>
<dbReference type="Proteomes" id="UP000297646">
    <property type="component" value="Unassembled WGS sequence"/>
</dbReference>